<evidence type="ECO:0000313" key="2">
    <source>
        <dbReference type="Proteomes" id="UP000218327"/>
    </source>
</evidence>
<evidence type="ECO:0000313" key="1">
    <source>
        <dbReference type="EMBL" id="PCJ20875.1"/>
    </source>
</evidence>
<comment type="caution">
    <text evidence="1">The sequence shown here is derived from an EMBL/GenBank/DDBJ whole genome shotgun (WGS) entry which is preliminary data.</text>
</comment>
<dbReference type="EMBL" id="NVVJ01000075">
    <property type="protein sequence ID" value="PCJ20875.1"/>
    <property type="molecule type" value="Genomic_DNA"/>
</dbReference>
<dbReference type="Proteomes" id="UP000218327">
    <property type="component" value="Unassembled WGS sequence"/>
</dbReference>
<organism evidence="1 2">
    <name type="scientific">SAR86 cluster bacterium</name>
    <dbReference type="NCBI Taxonomy" id="2030880"/>
    <lineage>
        <taxon>Bacteria</taxon>
        <taxon>Pseudomonadati</taxon>
        <taxon>Pseudomonadota</taxon>
        <taxon>Gammaproteobacteria</taxon>
        <taxon>SAR86 cluster</taxon>
    </lineage>
</organism>
<gene>
    <name evidence="1" type="ORF">COA96_15500</name>
</gene>
<reference evidence="2" key="1">
    <citation type="submission" date="2017-08" db="EMBL/GenBank/DDBJ databases">
        <title>A dynamic microbial community with high functional redundancy inhabits the cold, oxic subseafloor aquifer.</title>
        <authorList>
            <person name="Tully B.J."/>
            <person name="Wheat C.G."/>
            <person name="Glazer B.T."/>
            <person name="Huber J.A."/>
        </authorList>
    </citation>
    <scope>NUCLEOTIDE SEQUENCE [LARGE SCALE GENOMIC DNA]</scope>
</reference>
<feature type="non-terminal residue" evidence="1">
    <location>
        <position position="89"/>
    </location>
</feature>
<protein>
    <submittedName>
        <fullName evidence="1">Zinc/iron-chelating domain-containing protein</fullName>
    </submittedName>
</protein>
<dbReference type="AlphaFoldDB" id="A0A2A5ANQ4"/>
<accession>A0A2A5ANQ4</accession>
<proteinExistence type="predicted"/>
<sequence length="89" mass="10461">MKNCNQCGKCCTKYSYGGLSATKDEIELWESFRPDVFAYVQKGEIWIDPDTGTQLKRCPWLRRVPGQEKYTCDIYFDRPDDCKFYPVTI</sequence>
<dbReference type="Pfam" id="PF03692">
    <property type="entry name" value="CxxCxxCC"/>
    <property type="match status" value="1"/>
</dbReference>
<dbReference type="InterPro" id="IPR005358">
    <property type="entry name" value="Puta_zinc/iron-chelating_dom"/>
</dbReference>
<name>A0A2A5ANQ4_9GAMM</name>